<evidence type="ECO:0000259" key="1">
    <source>
        <dbReference type="Pfam" id="PF04016"/>
    </source>
</evidence>
<dbReference type="Proteomes" id="UP000295560">
    <property type="component" value="Unassembled WGS sequence"/>
</dbReference>
<comment type="caution">
    <text evidence="2">The sequence shown here is derived from an EMBL/GenBank/DDBJ whole genome shotgun (WGS) entry which is preliminary data.</text>
</comment>
<proteinExistence type="predicted"/>
<evidence type="ECO:0000313" key="2">
    <source>
        <dbReference type="EMBL" id="TCK25592.1"/>
    </source>
</evidence>
<dbReference type="Gene3D" id="3.40.50.11590">
    <property type="match status" value="1"/>
</dbReference>
<protein>
    <submittedName>
        <fullName evidence="2">Putative heavy-metal chelation protein</fullName>
    </submittedName>
</protein>
<keyword evidence="3" id="KW-1185">Reference proteome</keyword>
<dbReference type="EMBL" id="SMFZ01000001">
    <property type="protein sequence ID" value="TCK25592.1"/>
    <property type="molecule type" value="Genomic_DNA"/>
</dbReference>
<name>A0A4R1I676_PSEEN</name>
<dbReference type="InterPro" id="IPR007161">
    <property type="entry name" value="DUF364"/>
</dbReference>
<organism evidence="2 3">
    <name type="scientific">Pseudonocardia endophytica</name>
    <dbReference type="NCBI Taxonomy" id="401976"/>
    <lineage>
        <taxon>Bacteria</taxon>
        <taxon>Bacillati</taxon>
        <taxon>Actinomycetota</taxon>
        <taxon>Actinomycetes</taxon>
        <taxon>Pseudonocardiales</taxon>
        <taxon>Pseudonocardiaceae</taxon>
        <taxon>Pseudonocardia</taxon>
    </lineage>
</organism>
<sequence length="278" mass="29358">MKMLTVTTVIERTVRTVRGLVDDVLAGARGPSPAGLVATSVFRLTHGTRLAGSSTTYRNRYVLVRVGRAFGAASVAADTPDPDGWCDASGSPVEVLLRDECEPLRIAALDAYLAAVRPFRDDPVPERVLLPDGTPEERAVARDAAVAGLLDVRPGARVALIGVVNPLVAAIRDRGAECLPCDLDLRTTHWGDVVARDAAEVIDAADAVVATGMTLANGTFDAIVDRCRDRGVPLTVYAQTGAAVARAFLGSGVDALSAEPFPFSQFSAEPTALYRYRS</sequence>
<feature type="domain" description="Putative heavy-metal chelation" evidence="1">
    <location>
        <begin position="149"/>
        <end position="256"/>
    </location>
</feature>
<dbReference type="Pfam" id="PF04016">
    <property type="entry name" value="DUF364"/>
    <property type="match status" value="1"/>
</dbReference>
<reference evidence="2 3" key="1">
    <citation type="submission" date="2019-03" db="EMBL/GenBank/DDBJ databases">
        <title>Sequencing the genomes of 1000 actinobacteria strains.</title>
        <authorList>
            <person name="Klenk H.-P."/>
        </authorList>
    </citation>
    <scope>NUCLEOTIDE SEQUENCE [LARGE SCALE GENOMIC DNA]</scope>
    <source>
        <strain evidence="2 3">DSM 44969</strain>
    </source>
</reference>
<dbReference type="SUPFAM" id="SSF159713">
    <property type="entry name" value="Dhaf3308-like"/>
    <property type="match status" value="1"/>
</dbReference>
<evidence type="ECO:0000313" key="3">
    <source>
        <dbReference type="Proteomes" id="UP000295560"/>
    </source>
</evidence>
<dbReference type="AlphaFoldDB" id="A0A4R1I676"/>
<accession>A0A4R1I676</accession>
<gene>
    <name evidence="2" type="ORF">EV378_1406</name>
</gene>